<proteinExistence type="predicted"/>
<accession>A0A850PK01</accession>
<dbReference type="Pfam" id="PF02720">
    <property type="entry name" value="DUF222"/>
    <property type="match status" value="1"/>
</dbReference>
<dbReference type="AlphaFoldDB" id="A0A850PK01"/>
<protein>
    <submittedName>
        <fullName evidence="3">13E12 repeat family protein</fullName>
    </submittedName>
</protein>
<feature type="domain" description="HNH nuclease" evidence="2">
    <location>
        <begin position="357"/>
        <end position="410"/>
    </location>
</feature>
<feature type="compositionally biased region" description="Gly residues" evidence="1">
    <location>
        <begin position="537"/>
        <end position="547"/>
    </location>
</feature>
<evidence type="ECO:0000256" key="1">
    <source>
        <dbReference type="SAM" id="MobiDB-lite"/>
    </source>
</evidence>
<feature type="region of interest" description="Disordered" evidence="1">
    <location>
        <begin position="452"/>
        <end position="547"/>
    </location>
</feature>
<organism evidence="3 4">
    <name type="scientific">Mycolicibacterium hippocampi</name>
    <dbReference type="NCBI Taxonomy" id="659824"/>
    <lineage>
        <taxon>Bacteria</taxon>
        <taxon>Bacillati</taxon>
        <taxon>Actinomycetota</taxon>
        <taxon>Actinomycetes</taxon>
        <taxon>Mycobacteriales</taxon>
        <taxon>Mycobacteriaceae</taxon>
        <taxon>Mycolicibacterium</taxon>
    </lineage>
</organism>
<evidence type="ECO:0000313" key="3">
    <source>
        <dbReference type="EMBL" id="NVN48490.1"/>
    </source>
</evidence>
<sequence length="547" mass="58347">MYVRIMSGVAAQEAMSALLTAYDAVADCDLGALTASGLLDFMDGLETLTCQLPTQSRRALARLQAETTPQKLGAKSWKDVLAIRWRITTSEAHRRLNEAAEMGPRQALTGEPLAPLLPAAAAAQAGGLINGEHVTVLRKAIKALPAWVDATTRGQFEVDLVRVAVGVGPKELKETAALRLFLLDQDGPEPDDTERARTRGLSKGKQQRNGNIPVRGELTPEAWATLEAIFAKYAAPGMCNPDDPEPCTSGTPSQAQIDNDHRSLAQRQHDALVVVGRIALMSGLGDLNGLPVSIIIRTTLQDLESRAGVGVTGGGTIIPIKDVIRLGAHAHHSLAVFDRATGSALDLFRTKRIASPAQRLMLIARDNGCTKPCCTVGAYGTQVHHVTADWAHGGNTNIDDLSLACGPDNRLVNTHGGWTTRMNDRHEVEWIPPPGLDTGQTRINYYHRPEALLRPPEDDSDAQPGADNTDPEPEPAQSLWDDAIATAVCDAESAAVPDMSAPLSPIEADEPPPSEPNQNTNADHEPFDPWPCAGDDQAGGGKGVRGP</sequence>
<dbReference type="EMBL" id="JABFYL010000005">
    <property type="protein sequence ID" value="NVN48490.1"/>
    <property type="molecule type" value="Genomic_DNA"/>
</dbReference>
<reference evidence="3 4" key="1">
    <citation type="submission" date="2020-05" db="EMBL/GenBank/DDBJ databases">
        <title>Draft genome sequence of Mycobacterium hippocampi DL, isolated from European seabass, Dicentrarchus labrax, reared in fish farms.</title>
        <authorList>
            <person name="Stathopoulou P."/>
            <person name="Asimakis E."/>
            <person name="Tzokas K."/>
            <person name="Batargias C."/>
            <person name="Tsiamis G."/>
        </authorList>
    </citation>
    <scope>NUCLEOTIDE SEQUENCE [LARGE SCALE GENOMIC DNA]</scope>
    <source>
        <strain evidence="3 4">DL</strain>
    </source>
</reference>
<evidence type="ECO:0000259" key="2">
    <source>
        <dbReference type="SMART" id="SM00507"/>
    </source>
</evidence>
<keyword evidence="4" id="KW-1185">Reference proteome</keyword>
<evidence type="ECO:0000313" key="4">
    <source>
        <dbReference type="Proteomes" id="UP000570517"/>
    </source>
</evidence>
<dbReference type="CDD" id="cd00085">
    <property type="entry name" value="HNHc"/>
    <property type="match status" value="1"/>
</dbReference>
<feature type="region of interest" description="Disordered" evidence="1">
    <location>
        <begin position="185"/>
        <end position="213"/>
    </location>
</feature>
<name>A0A850PK01_9MYCO</name>
<dbReference type="RefSeq" id="WP_178356953.1">
    <property type="nucleotide sequence ID" value="NZ_JABFYL010000005.1"/>
</dbReference>
<dbReference type="InterPro" id="IPR003615">
    <property type="entry name" value="HNH_nuc"/>
</dbReference>
<comment type="caution">
    <text evidence="3">The sequence shown here is derived from an EMBL/GenBank/DDBJ whole genome shotgun (WGS) entry which is preliminary data.</text>
</comment>
<dbReference type="SMART" id="SM00507">
    <property type="entry name" value="HNHc"/>
    <property type="match status" value="1"/>
</dbReference>
<dbReference type="Proteomes" id="UP000570517">
    <property type="component" value="Unassembled WGS sequence"/>
</dbReference>
<gene>
    <name evidence="3" type="ORF">HLY00_4645</name>
</gene>
<dbReference type="InterPro" id="IPR003870">
    <property type="entry name" value="DUF222"/>
</dbReference>